<keyword evidence="3" id="KW-1185">Reference proteome</keyword>
<accession>A0A897NA76</accession>
<gene>
    <name evidence="2" type="ORF">HSR122_2216</name>
</gene>
<feature type="domain" description="DUF7680" evidence="1">
    <location>
        <begin position="26"/>
        <end position="190"/>
    </location>
</feature>
<reference evidence="2 3" key="1">
    <citation type="submission" date="2020-11" db="EMBL/GenBank/DDBJ databases">
        <title>Carbohydrate-dependent, anaerobic sulfur respiration: A novel catabolism in halophilic archaea.</title>
        <authorList>
            <person name="Sorokin D.Y."/>
            <person name="Messina E."/>
            <person name="Smedile F."/>
            <person name="La Cono V."/>
            <person name="Hallsworth J.E."/>
            <person name="Yakimov M.M."/>
        </authorList>
    </citation>
    <scope>NUCLEOTIDE SEQUENCE [LARGE SCALE GENOMIC DNA]</scope>
    <source>
        <strain evidence="2 3">HSR12-2</strain>
    </source>
</reference>
<dbReference type="KEGG" id="hds:HSR122_2216"/>
<protein>
    <recommendedName>
        <fullName evidence="1">DUF7680 domain-containing protein</fullName>
    </recommendedName>
</protein>
<dbReference type="Pfam" id="PF24728">
    <property type="entry name" value="DUF7680"/>
    <property type="match status" value="1"/>
</dbReference>
<name>A0A897NA76_9EURY</name>
<evidence type="ECO:0000313" key="3">
    <source>
        <dbReference type="Proteomes" id="UP000662973"/>
    </source>
</evidence>
<evidence type="ECO:0000259" key="1">
    <source>
        <dbReference type="Pfam" id="PF24728"/>
    </source>
</evidence>
<sequence length="193" mass="21433">MPETGFEDGTSVHGGRPTFGLRRYQDEGQPVVVLYELLPAEQAHARRERHERRGRRITIEAFDEVFDDPPTVHARGAAWDGWAAVKIARLSGSRLQSVLSVIREALGEAGIEHSPVSSTEGGEVFLPEHVGVKVALAFVGVKDLRRVDRMRGLVRGVARMSTEECYYWHAKTRSPSSPNGVKALRTLLTDHIN</sequence>
<dbReference type="InterPro" id="IPR056097">
    <property type="entry name" value="DUF7680"/>
</dbReference>
<dbReference type="AlphaFoldDB" id="A0A897NA76"/>
<proteinExistence type="predicted"/>
<dbReference type="Proteomes" id="UP000662973">
    <property type="component" value="Chromosome"/>
</dbReference>
<evidence type="ECO:0000313" key="2">
    <source>
        <dbReference type="EMBL" id="QSG09597.1"/>
    </source>
</evidence>
<dbReference type="EMBL" id="CP064788">
    <property type="protein sequence ID" value="QSG09597.1"/>
    <property type="molecule type" value="Genomic_DNA"/>
</dbReference>
<organism evidence="2 3">
    <name type="scientific">Halapricum desulfuricans</name>
    <dbReference type="NCBI Taxonomy" id="2841257"/>
    <lineage>
        <taxon>Archaea</taxon>
        <taxon>Methanobacteriati</taxon>
        <taxon>Methanobacteriota</taxon>
        <taxon>Stenosarchaea group</taxon>
        <taxon>Halobacteria</taxon>
        <taxon>Halobacteriales</taxon>
        <taxon>Haloarculaceae</taxon>
        <taxon>Halapricum</taxon>
    </lineage>
</organism>